<dbReference type="GO" id="GO:0005975">
    <property type="term" value="P:carbohydrate metabolic process"/>
    <property type="evidence" value="ECO:0007669"/>
    <property type="project" value="InterPro"/>
</dbReference>
<feature type="domain" description="SMP-30/Gluconolactonase/LRE-like region" evidence="12">
    <location>
        <begin position="838"/>
        <end position="1071"/>
    </location>
</feature>
<dbReference type="InterPro" id="IPR017853">
    <property type="entry name" value="GH"/>
</dbReference>
<evidence type="ECO:0000313" key="14">
    <source>
        <dbReference type="Proteomes" id="UP000273643"/>
    </source>
</evidence>
<reference evidence="13 14" key="1">
    <citation type="submission" date="2018-11" db="EMBL/GenBank/DDBJ databases">
        <title>Genomic Encyclopedia of Type Strains, Phase IV (KMG-IV): sequencing the most valuable type-strain genomes for metagenomic binning, comparative biology and taxonomic classification.</title>
        <authorList>
            <person name="Goeker M."/>
        </authorList>
    </citation>
    <scope>NUCLEOTIDE SEQUENCE [LARGE SCALE GENOMIC DNA]</scope>
    <source>
        <strain evidence="13 14">DSM 16974</strain>
    </source>
</reference>
<dbReference type="PANTHER" id="PTHR22600">
    <property type="entry name" value="BETA-HEXOSAMINIDASE"/>
    <property type="match status" value="1"/>
</dbReference>
<evidence type="ECO:0000259" key="12">
    <source>
        <dbReference type="Pfam" id="PF08450"/>
    </source>
</evidence>
<organism evidence="13 14">
    <name type="scientific">Marinimicrobium koreense</name>
    <dbReference type="NCBI Taxonomy" id="306545"/>
    <lineage>
        <taxon>Bacteria</taxon>
        <taxon>Pseudomonadati</taxon>
        <taxon>Pseudomonadota</taxon>
        <taxon>Gammaproteobacteria</taxon>
        <taxon>Cellvibrionales</taxon>
        <taxon>Cellvibrionaceae</taxon>
        <taxon>Marinimicrobium</taxon>
    </lineage>
</organism>
<keyword evidence="5" id="KW-0326">Glycosidase</keyword>
<gene>
    <name evidence="13" type="ORF">EDC38_2303</name>
</gene>
<dbReference type="GO" id="GO:0016020">
    <property type="term" value="C:membrane"/>
    <property type="evidence" value="ECO:0007669"/>
    <property type="project" value="TreeGrafter"/>
</dbReference>
<dbReference type="InterPro" id="IPR023346">
    <property type="entry name" value="Lysozyme-like_dom_sf"/>
</dbReference>
<dbReference type="Gene3D" id="2.120.10.30">
    <property type="entry name" value="TolB, C-terminal domain"/>
    <property type="match status" value="1"/>
</dbReference>
<feature type="domain" description="Glycoside hydrolase family 20 catalytic" evidence="10">
    <location>
        <begin position="186"/>
        <end position="440"/>
    </location>
</feature>
<evidence type="ECO:0000259" key="11">
    <source>
        <dbReference type="Pfam" id="PF02838"/>
    </source>
</evidence>
<dbReference type="InterPro" id="IPR015883">
    <property type="entry name" value="Glyco_hydro_20_cat"/>
</dbReference>
<dbReference type="CDD" id="cd00325">
    <property type="entry name" value="chitinase_GH19"/>
    <property type="match status" value="1"/>
</dbReference>
<dbReference type="InterPro" id="IPR013658">
    <property type="entry name" value="SGL"/>
</dbReference>
<dbReference type="Pfam" id="PF00728">
    <property type="entry name" value="Glyco_hydro_20"/>
    <property type="match status" value="2"/>
</dbReference>
<dbReference type="InterPro" id="IPR000726">
    <property type="entry name" value="Glyco_hydro_19_cat"/>
</dbReference>
<dbReference type="GO" id="GO:0016998">
    <property type="term" value="P:cell wall macromolecule catabolic process"/>
    <property type="evidence" value="ECO:0007669"/>
    <property type="project" value="InterPro"/>
</dbReference>
<evidence type="ECO:0000256" key="6">
    <source>
        <dbReference type="ARBA" id="ARBA00030512"/>
    </source>
</evidence>
<feature type="domain" description="Beta-hexosaminidase bacterial type N-terminal" evidence="11">
    <location>
        <begin position="52"/>
        <end position="183"/>
    </location>
</feature>
<dbReference type="Gene3D" id="3.30.20.10">
    <property type="entry name" value="Endochitinase, domain 2"/>
    <property type="match status" value="1"/>
</dbReference>
<feature type="domain" description="Glycoside hydrolase family 19 catalytic" evidence="9">
    <location>
        <begin position="1115"/>
        <end position="1303"/>
    </location>
</feature>
<dbReference type="GO" id="GO:0006032">
    <property type="term" value="P:chitin catabolic process"/>
    <property type="evidence" value="ECO:0007669"/>
    <property type="project" value="InterPro"/>
</dbReference>
<evidence type="ECO:0000256" key="2">
    <source>
        <dbReference type="ARBA" id="ARBA00006285"/>
    </source>
</evidence>
<dbReference type="GO" id="GO:0004568">
    <property type="term" value="F:chitinase activity"/>
    <property type="evidence" value="ECO:0007669"/>
    <property type="project" value="InterPro"/>
</dbReference>
<dbReference type="Pfam" id="PF08450">
    <property type="entry name" value="SGL"/>
    <property type="match status" value="1"/>
</dbReference>
<dbReference type="PANTHER" id="PTHR22600:SF57">
    <property type="entry name" value="BETA-N-ACETYLHEXOSAMINIDASE"/>
    <property type="match status" value="1"/>
</dbReference>
<dbReference type="SUPFAM" id="SSF55545">
    <property type="entry name" value="beta-N-acetylhexosaminidase-like domain"/>
    <property type="match status" value="1"/>
</dbReference>
<dbReference type="InterPro" id="IPR029018">
    <property type="entry name" value="Hex-like_dom2"/>
</dbReference>
<proteinExistence type="inferred from homology"/>
<evidence type="ECO:0000256" key="8">
    <source>
        <dbReference type="PIRSR" id="PIRSR625705-1"/>
    </source>
</evidence>
<evidence type="ECO:0000256" key="1">
    <source>
        <dbReference type="ARBA" id="ARBA00001231"/>
    </source>
</evidence>
<comment type="similarity">
    <text evidence="2">Belongs to the glycosyl hydrolase 20 family.</text>
</comment>
<dbReference type="SUPFAM" id="SSF63829">
    <property type="entry name" value="Calcium-dependent phosphotriesterase"/>
    <property type="match status" value="1"/>
</dbReference>
<dbReference type="EC" id="3.2.1.52" evidence="3"/>
<dbReference type="Gene3D" id="3.20.20.80">
    <property type="entry name" value="Glycosidases"/>
    <property type="match status" value="2"/>
</dbReference>
<evidence type="ECO:0000313" key="13">
    <source>
        <dbReference type="EMBL" id="ROQ21677.1"/>
    </source>
</evidence>
<name>A0A3N1P395_9GAMM</name>
<dbReference type="Pfam" id="PF02838">
    <property type="entry name" value="Glyco_hydro_20b"/>
    <property type="match status" value="1"/>
</dbReference>
<accession>A0A3N1P395</accession>
<evidence type="ECO:0000259" key="9">
    <source>
        <dbReference type="Pfam" id="PF00182"/>
    </source>
</evidence>
<dbReference type="InterPro" id="IPR011042">
    <property type="entry name" value="6-blade_b-propeller_TolB-like"/>
</dbReference>
<comment type="catalytic activity">
    <reaction evidence="1">
        <text>Hydrolysis of terminal non-reducing N-acetyl-D-hexosamine residues in N-acetyl-beta-D-hexosaminides.</text>
        <dbReference type="EC" id="3.2.1.52"/>
    </reaction>
</comment>
<dbReference type="GO" id="GO:0004563">
    <property type="term" value="F:beta-N-acetylhexosaminidase activity"/>
    <property type="evidence" value="ECO:0007669"/>
    <property type="project" value="UniProtKB-EC"/>
</dbReference>
<feature type="active site" description="Proton donor" evidence="8">
    <location>
        <position position="342"/>
    </location>
</feature>
<dbReference type="SUPFAM" id="SSF51445">
    <property type="entry name" value="(Trans)glycosidases"/>
    <property type="match status" value="1"/>
</dbReference>
<dbReference type="EMBL" id="RJUK01000001">
    <property type="protein sequence ID" value="ROQ21677.1"/>
    <property type="molecule type" value="Genomic_DNA"/>
</dbReference>
<evidence type="ECO:0000259" key="10">
    <source>
        <dbReference type="Pfam" id="PF00728"/>
    </source>
</evidence>
<protein>
    <recommendedName>
        <fullName evidence="3">beta-N-acetylhexosaminidase</fullName>
        <ecNumber evidence="3">3.2.1.52</ecNumber>
    </recommendedName>
    <alternativeName>
        <fullName evidence="6">Beta-N-acetylhexosaminidase</fullName>
    </alternativeName>
    <alternativeName>
        <fullName evidence="7">N-acetyl-beta-glucosaminidase</fullName>
    </alternativeName>
</protein>
<dbReference type="Gene3D" id="3.30.379.10">
    <property type="entry name" value="Chitobiase/beta-hexosaminidase domain 2-like"/>
    <property type="match status" value="1"/>
</dbReference>
<dbReference type="Pfam" id="PF00182">
    <property type="entry name" value="Glyco_hydro_19"/>
    <property type="match status" value="1"/>
</dbReference>
<dbReference type="OrthoDB" id="9763537at2"/>
<dbReference type="PRINTS" id="PR00738">
    <property type="entry name" value="GLHYDRLASE20"/>
</dbReference>
<dbReference type="SUPFAM" id="SSF53955">
    <property type="entry name" value="Lysozyme-like"/>
    <property type="match status" value="1"/>
</dbReference>
<keyword evidence="14" id="KW-1185">Reference proteome</keyword>
<sequence length="1303" mass="146117">MIISYFAEWKPAFNSPISNEPAMFKNNKYSIALTALLCLSPLSLGAEPDELPLMPYPASVEYADGALSLTPRLTLRLMGAIGSLPEGTLKRFAQRLKQQTGRTLESSGENGTALMIHIDQPAHRLRSSEQLDPNLEGYQLHIMDSGIHLHATTHLGVQHGLETLLQLLADNPDRLPAMCIDDQPRFGWRGLMLDSVRHFFSVETIKRQLDGMAAAKLNIFHWHLTDDQGWRLESRAYPKLHQEASNGQYYTREQVQEIVAYAAERGIQVMPEIDMPGHSSAIAVAYPELMSAPGPYQPEDRWGVHKPLLNPANEAVYEFAKTILREVAELFPFDYIHVGGDEVDPEHWLNNPDIRAFMDNEGLENAEALHAHFNQRLSNILTRLDRKMMGWDEVLHPDLPQHTAVQSWRGVDSLGQAAQAGHPAVLSTGFYLDQPQAAGYHYRVRFEPEPLSIETQPSESETRQSWAFEMPRKRGSAITGYVTVIQGSGNQRRGYIDFTGKSRQTLHNLILDGDRIRFDVDTWMGPVRARLESRGDALDGDMVVGNAAYAVSGQRVEQSPEPLTKPVLSDSDKTNILGGEIALWAELIDEQSIDLRLWPRAFVVAERLWSPAQRRDETSLYRRLPLISEWAAKSVALKHKAQARQSFERLVGSDSVADAEVLIEALEPAQYYHRHHEKSQRESYSRRDPLDRFVDGLPAESLAARSLKQDIEQLLANPGNDVLASSIESRLTRWQQSAQALISRLDATGATSEVYRQAERVVTVTEWGLTLLPLWREHTALSPSVRASARDSLRRAQGIEHEIVVAAAYVIEMLLDAIPEPPATVDWMPDDSFPTGIEGPVVGPEGSLYAVNFERQGSIGRVREQNQGERWVDLPEGSIANSLRFDTAGQLWAADYTGHNLIRLNPRTSDIIATYHEPRMHQPNDIALTRWGAIFATDPDWANNSGQLWRMDPGGEFTLLETGMGTTNGIELSPDERRLYVNESVQRRVWVYRVSATGELSDKRLFYQFDDYGLDGMATDPEGNLYIARYGAGTVAVLSPHGELIEEISLKGRYPTNIALDLRQRPRAFVTLQQRGAIEMFELAPRLHQKHRPAANQTPVAELLSREQFNSLFPERNPFYDYDGLLAASRQFPAFAGVGDRETRLRELAAALANFAHETGDLVYIEEIHKDDYCSNTDTLCGVCAPGKRYFGRGPIQLSWNGNYCAAGLAMGIDLWAEPERVAQESAIAWQSALWYWLTRLGPGTMTAHRAMVDGQGFGETIRTINGSLECDGGRPEQVQSRIERYRTYTRILGVTPGDNLDC</sequence>
<evidence type="ECO:0000256" key="5">
    <source>
        <dbReference type="ARBA" id="ARBA00023295"/>
    </source>
</evidence>
<evidence type="ECO:0000256" key="7">
    <source>
        <dbReference type="ARBA" id="ARBA00033000"/>
    </source>
</evidence>
<feature type="domain" description="Glycoside hydrolase family 20 catalytic" evidence="10">
    <location>
        <begin position="564"/>
        <end position="611"/>
    </location>
</feature>
<dbReference type="Proteomes" id="UP000273643">
    <property type="component" value="Unassembled WGS sequence"/>
</dbReference>
<evidence type="ECO:0000256" key="4">
    <source>
        <dbReference type="ARBA" id="ARBA00022801"/>
    </source>
</evidence>
<comment type="caution">
    <text evidence="13">The sequence shown here is derived from an EMBL/GenBank/DDBJ whole genome shotgun (WGS) entry which is preliminary data.</text>
</comment>
<dbReference type="GO" id="GO:0030203">
    <property type="term" value="P:glycosaminoglycan metabolic process"/>
    <property type="evidence" value="ECO:0007669"/>
    <property type="project" value="TreeGrafter"/>
</dbReference>
<keyword evidence="4 13" id="KW-0378">Hydrolase</keyword>
<dbReference type="InterPro" id="IPR025705">
    <property type="entry name" value="Beta_hexosaminidase_sua/sub"/>
</dbReference>
<dbReference type="InterPro" id="IPR015882">
    <property type="entry name" value="HEX_bac_N"/>
</dbReference>
<dbReference type="Gene3D" id="1.10.530.10">
    <property type="match status" value="1"/>
</dbReference>
<evidence type="ECO:0000256" key="3">
    <source>
        <dbReference type="ARBA" id="ARBA00012663"/>
    </source>
</evidence>